<comment type="caution">
    <text evidence="7">The sequence shown here is derived from an EMBL/GenBank/DDBJ whole genome shotgun (WGS) entry which is preliminary data.</text>
</comment>
<accession>A0A4U5LYR9</accession>
<reference evidence="7 8" key="2">
    <citation type="journal article" date="2019" name="G3 (Bethesda)">
        <title>Hybrid Assembly of the Genome of the Entomopathogenic Nematode Steinernema carpocapsae Identifies the X-Chromosome.</title>
        <authorList>
            <person name="Serra L."/>
            <person name="Macchietto M."/>
            <person name="Macias-Munoz A."/>
            <person name="McGill C.J."/>
            <person name="Rodriguez I.M."/>
            <person name="Rodriguez B."/>
            <person name="Murad R."/>
            <person name="Mortazavi A."/>
        </authorList>
    </citation>
    <scope>NUCLEOTIDE SEQUENCE [LARGE SCALE GENOMIC DNA]</scope>
    <source>
        <strain evidence="7 8">ALL</strain>
    </source>
</reference>
<evidence type="ECO:0000259" key="6">
    <source>
        <dbReference type="PROSITE" id="PS50189"/>
    </source>
</evidence>
<dbReference type="Pfam" id="PF00965">
    <property type="entry name" value="TIMP"/>
    <property type="match status" value="1"/>
</dbReference>
<dbReference type="InterPro" id="IPR001820">
    <property type="entry name" value="TIMP"/>
</dbReference>
<evidence type="ECO:0000313" key="8">
    <source>
        <dbReference type="Proteomes" id="UP000298663"/>
    </source>
</evidence>
<feature type="binding site" evidence="4">
    <location>
        <position position="40"/>
    </location>
    <ligand>
        <name>Zn(2+)</name>
        <dbReference type="ChEBI" id="CHEBI:29105"/>
        <note>ligand shared with metalloproteinase partner</note>
    </ligand>
</feature>
<name>A0A4U5LYR9_STECR</name>
<dbReference type="EMBL" id="AZBU02000011">
    <property type="protein sequence ID" value="TKR61417.1"/>
    <property type="molecule type" value="Genomic_DNA"/>
</dbReference>
<proteinExistence type="predicted"/>
<dbReference type="PANTHER" id="PTHR11844">
    <property type="entry name" value="METALLOPROTEASE INHIBITOR"/>
    <property type="match status" value="1"/>
</dbReference>
<keyword evidence="4" id="KW-0479">Metal-binding</keyword>
<dbReference type="PROSITE" id="PS50189">
    <property type="entry name" value="NTR"/>
    <property type="match status" value="1"/>
</dbReference>
<keyword evidence="2" id="KW-0964">Secreted</keyword>
<dbReference type="GO" id="GO:0002020">
    <property type="term" value="F:protease binding"/>
    <property type="evidence" value="ECO:0007669"/>
    <property type="project" value="TreeGrafter"/>
</dbReference>
<dbReference type="PANTHER" id="PTHR11844:SF33">
    <property type="entry name" value="TISSUE INHIBITOR OF METALLOPROTEINASE"/>
    <property type="match status" value="1"/>
</dbReference>
<dbReference type="GO" id="GO:0005615">
    <property type="term" value="C:extracellular space"/>
    <property type="evidence" value="ECO:0007669"/>
    <property type="project" value="TreeGrafter"/>
</dbReference>
<dbReference type="GO" id="GO:0051045">
    <property type="term" value="P:negative regulation of membrane protein ectodomain proteolysis"/>
    <property type="evidence" value="ECO:0007669"/>
    <property type="project" value="TreeGrafter"/>
</dbReference>
<evidence type="ECO:0000256" key="4">
    <source>
        <dbReference type="PIRSR" id="PIRSR601820-1"/>
    </source>
</evidence>
<keyword evidence="8" id="KW-1185">Reference proteome</keyword>
<evidence type="ECO:0000256" key="3">
    <source>
        <dbReference type="ARBA" id="ARBA00023157"/>
    </source>
</evidence>
<feature type="disulfide bond" evidence="5">
    <location>
        <begin position="40"/>
        <end position="110"/>
    </location>
</feature>
<keyword evidence="3 5" id="KW-1015">Disulfide bond</keyword>
<dbReference type="GO" id="GO:0031012">
    <property type="term" value="C:extracellular matrix"/>
    <property type="evidence" value="ECO:0007669"/>
    <property type="project" value="TreeGrafter"/>
</dbReference>
<organism evidence="7 8">
    <name type="scientific">Steinernema carpocapsae</name>
    <name type="common">Entomopathogenic nematode</name>
    <dbReference type="NCBI Taxonomy" id="34508"/>
    <lineage>
        <taxon>Eukaryota</taxon>
        <taxon>Metazoa</taxon>
        <taxon>Ecdysozoa</taxon>
        <taxon>Nematoda</taxon>
        <taxon>Chromadorea</taxon>
        <taxon>Rhabditida</taxon>
        <taxon>Tylenchina</taxon>
        <taxon>Panagrolaimomorpha</taxon>
        <taxon>Strongyloidoidea</taxon>
        <taxon>Steinernematidae</taxon>
        <taxon>Steinernema</taxon>
    </lineage>
</organism>
<sequence>MDQPLITLLKDQIPPLFLTSPAMIRPLLLVGGLVAATLACTCRPGVSNKTKFCNSDVVALVGVFKIIKKYNADPITYIYFAEVTQLFKQKNGEPSIPQGIIMSTTHSAVCGVDWLQESREYLLNGPYVNQFGTGILNLMSCSQISSTEWNYVAPEIKAALINGTYYPCN</sequence>
<feature type="disulfide bond" evidence="5">
    <location>
        <begin position="42"/>
        <end position="141"/>
    </location>
</feature>
<protein>
    <recommendedName>
        <fullName evidence="6">NTR domain-containing protein</fullName>
    </recommendedName>
</protein>
<evidence type="ECO:0000313" key="7">
    <source>
        <dbReference type="EMBL" id="TKR61417.1"/>
    </source>
</evidence>
<dbReference type="GO" id="GO:0046872">
    <property type="term" value="F:metal ion binding"/>
    <property type="evidence" value="ECO:0007669"/>
    <property type="project" value="UniProtKB-KW"/>
</dbReference>
<dbReference type="InterPro" id="IPR008993">
    <property type="entry name" value="TIMP-like_OB-fold"/>
</dbReference>
<dbReference type="InterPro" id="IPR001134">
    <property type="entry name" value="Netrin_domain"/>
</dbReference>
<dbReference type="SUPFAM" id="SSF50242">
    <property type="entry name" value="TIMP-like"/>
    <property type="match status" value="1"/>
</dbReference>
<comment type="subcellular location">
    <subcellularLocation>
        <location evidence="1">Secreted</location>
    </subcellularLocation>
</comment>
<evidence type="ECO:0000256" key="5">
    <source>
        <dbReference type="PIRSR" id="PIRSR601820-3"/>
    </source>
</evidence>
<reference evidence="7 8" key="1">
    <citation type="journal article" date="2015" name="Genome Biol.">
        <title>Comparative genomics of Steinernema reveals deeply conserved gene regulatory networks.</title>
        <authorList>
            <person name="Dillman A.R."/>
            <person name="Macchietto M."/>
            <person name="Porter C.F."/>
            <person name="Rogers A."/>
            <person name="Williams B."/>
            <person name="Antoshechkin I."/>
            <person name="Lee M.M."/>
            <person name="Goodwin Z."/>
            <person name="Lu X."/>
            <person name="Lewis E.E."/>
            <person name="Goodrich-Blair H."/>
            <person name="Stock S.P."/>
            <person name="Adams B.J."/>
            <person name="Sternberg P.W."/>
            <person name="Mortazavi A."/>
        </authorList>
    </citation>
    <scope>NUCLEOTIDE SEQUENCE [LARGE SCALE GENOMIC DNA]</scope>
    <source>
        <strain evidence="7 8">ALL</strain>
    </source>
</reference>
<evidence type="ECO:0000256" key="2">
    <source>
        <dbReference type="ARBA" id="ARBA00022525"/>
    </source>
</evidence>
<dbReference type="GO" id="GO:0008191">
    <property type="term" value="F:metalloendopeptidase inhibitor activity"/>
    <property type="evidence" value="ECO:0007669"/>
    <property type="project" value="InterPro"/>
</dbReference>
<dbReference type="AlphaFoldDB" id="A0A4U5LYR9"/>
<dbReference type="Gene3D" id="2.40.50.120">
    <property type="match status" value="1"/>
</dbReference>
<gene>
    <name evidence="7" type="ORF">L596_028526</name>
</gene>
<keyword evidence="4" id="KW-0862">Zinc</keyword>
<feature type="domain" description="NTR" evidence="6">
    <location>
        <begin position="40"/>
        <end position="168"/>
    </location>
</feature>
<dbReference type="Proteomes" id="UP000298663">
    <property type="component" value="Unassembled WGS sequence"/>
</dbReference>
<evidence type="ECO:0000256" key="1">
    <source>
        <dbReference type="ARBA" id="ARBA00004613"/>
    </source>
</evidence>